<keyword evidence="6 9" id="KW-0029">Amino-acid transport</keyword>
<dbReference type="AlphaFoldDB" id="A0A1G9FEY9"/>
<evidence type="ECO:0000256" key="6">
    <source>
        <dbReference type="ARBA" id="ARBA00022970"/>
    </source>
</evidence>
<feature type="transmembrane region" description="Helical" evidence="9">
    <location>
        <begin position="7"/>
        <end position="27"/>
    </location>
</feature>
<evidence type="ECO:0000256" key="1">
    <source>
        <dbReference type="ARBA" id="ARBA00004651"/>
    </source>
</evidence>
<evidence type="ECO:0000313" key="10">
    <source>
        <dbReference type="EMBL" id="SDK86930.1"/>
    </source>
</evidence>
<evidence type="ECO:0000256" key="7">
    <source>
        <dbReference type="ARBA" id="ARBA00022989"/>
    </source>
</evidence>
<dbReference type="NCBIfam" id="TIGR00796">
    <property type="entry name" value="livcs"/>
    <property type="match status" value="1"/>
</dbReference>
<dbReference type="EMBL" id="FNFP01000004">
    <property type="protein sequence ID" value="SDK86930.1"/>
    <property type="molecule type" value="Genomic_DNA"/>
</dbReference>
<keyword evidence="11" id="KW-1185">Reference proteome</keyword>
<dbReference type="PANTHER" id="PTHR30588">
    <property type="entry name" value="BRANCHED-CHAIN AMINO ACID TRANSPORT SYSTEM 2 CARRIER PROTEIN"/>
    <property type="match status" value="1"/>
</dbReference>
<dbReference type="PANTHER" id="PTHR30588:SF0">
    <property type="entry name" value="BRANCHED-CHAIN AMINO ACID PERMEASE BRNQ"/>
    <property type="match status" value="1"/>
</dbReference>
<dbReference type="GO" id="GO:0015818">
    <property type="term" value="P:isoleucine transport"/>
    <property type="evidence" value="ECO:0007669"/>
    <property type="project" value="TreeGrafter"/>
</dbReference>
<accession>A0A1G9FEY9</accession>
<dbReference type="GO" id="GO:0015188">
    <property type="term" value="F:L-isoleucine transmembrane transporter activity"/>
    <property type="evidence" value="ECO:0007669"/>
    <property type="project" value="TreeGrafter"/>
</dbReference>
<keyword evidence="5 9" id="KW-0812">Transmembrane</keyword>
<comment type="function">
    <text evidence="9">Component of the transport system for branched-chain amino acids.</text>
</comment>
<feature type="transmembrane region" description="Helical" evidence="9">
    <location>
        <begin position="404"/>
        <end position="422"/>
    </location>
</feature>
<feature type="transmembrane region" description="Helical" evidence="9">
    <location>
        <begin position="189"/>
        <end position="208"/>
    </location>
</feature>
<comment type="subcellular location">
    <subcellularLocation>
        <location evidence="1 9">Cell membrane</location>
        <topology evidence="1 9">Multi-pass membrane protein</topology>
    </subcellularLocation>
</comment>
<keyword evidence="8 9" id="KW-0472">Membrane</keyword>
<feature type="transmembrane region" description="Helical" evidence="9">
    <location>
        <begin position="274"/>
        <end position="295"/>
    </location>
</feature>
<dbReference type="OrthoDB" id="9783920at2"/>
<dbReference type="GO" id="GO:0015820">
    <property type="term" value="P:L-leucine transport"/>
    <property type="evidence" value="ECO:0007669"/>
    <property type="project" value="TreeGrafter"/>
</dbReference>
<evidence type="ECO:0000256" key="9">
    <source>
        <dbReference type="RuleBase" id="RU362122"/>
    </source>
</evidence>
<evidence type="ECO:0000256" key="5">
    <source>
        <dbReference type="ARBA" id="ARBA00022692"/>
    </source>
</evidence>
<proteinExistence type="inferred from homology"/>
<evidence type="ECO:0000313" key="11">
    <source>
        <dbReference type="Proteomes" id="UP000198718"/>
    </source>
</evidence>
<evidence type="ECO:0000256" key="4">
    <source>
        <dbReference type="ARBA" id="ARBA00022475"/>
    </source>
</evidence>
<dbReference type="GO" id="GO:0005886">
    <property type="term" value="C:plasma membrane"/>
    <property type="evidence" value="ECO:0007669"/>
    <property type="project" value="UniProtKB-SubCell"/>
</dbReference>
<reference evidence="10 11" key="1">
    <citation type="submission" date="2016-10" db="EMBL/GenBank/DDBJ databases">
        <authorList>
            <person name="de Groot N.N."/>
        </authorList>
    </citation>
    <scope>NUCLEOTIDE SEQUENCE [LARGE SCALE GENOMIC DNA]</scope>
    <source>
        <strain evidence="10 11">DSM 18346</strain>
    </source>
</reference>
<feature type="transmembrane region" description="Helical" evidence="9">
    <location>
        <begin position="78"/>
        <end position="96"/>
    </location>
</feature>
<keyword evidence="7 9" id="KW-1133">Transmembrane helix</keyword>
<dbReference type="Pfam" id="PF05525">
    <property type="entry name" value="Branch_AA_trans"/>
    <property type="match status" value="1"/>
</dbReference>
<dbReference type="InterPro" id="IPR004685">
    <property type="entry name" value="Brnchd-chn_aa_trnsp_Livcs"/>
</dbReference>
<feature type="transmembrane region" description="Helical" evidence="9">
    <location>
        <begin position="146"/>
        <end position="169"/>
    </location>
</feature>
<feature type="transmembrane region" description="Helical" evidence="9">
    <location>
        <begin position="367"/>
        <end position="392"/>
    </location>
</feature>
<dbReference type="Proteomes" id="UP000198718">
    <property type="component" value="Unassembled WGS sequence"/>
</dbReference>
<evidence type="ECO:0000256" key="3">
    <source>
        <dbReference type="ARBA" id="ARBA00022448"/>
    </source>
</evidence>
<feature type="transmembrane region" description="Helical" evidence="9">
    <location>
        <begin position="307"/>
        <end position="328"/>
    </location>
</feature>
<organism evidence="10 11">
    <name type="scientific">Natronincola ferrireducens</name>
    <dbReference type="NCBI Taxonomy" id="393762"/>
    <lineage>
        <taxon>Bacteria</taxon>
        <taxon>Bacillati</taxon>
        <taxon>Bacillota</taxon>
        <taxon>Clostridia</taxon>
        <taxon>Peptostreptococcales</taxon>
        <taxon>Natronincolaceae</taxon>
        <taxon>Natronincola</taxon>
    </lineage>
</organism>
<gene>
    <name evidence="10" type="ORF">SAMN05660472_02171</name>
</gene>
<dbReference type="RefSeq" id="WP_090553710.1">
    <property type="nucleotide sequence ID" value="NZ_FNFP01000004.1"/>
</dbReference>
<evidence type="ECO:0000256" key="2">
    <source>
        <dbReference type="ARBA" id="ARBA00008540"/>
    </source>
</evidence>
<feature type="transmembrane region" description="Helical" evidence="9">
    <location>
        <begin position="334"/>
        <end position="355"/>
    </location>
</feature>
<dbReference type="GO" id="GO:0015190">
    <property type="term" value="F:L-leucine transmembrane transporter activity"/>
    <property type="evidence" value="ECO:0007669"/>
    <property type="project" value="TreeGrafter"/>
</dbReference>
<name>A0A1G9FEY9_9FIRM</name>
<keyword evidence="3 9" id="KW-0813">Transport</keyword>
<keyword evidence="4" id="KW-1003">Cell membrane</keyword>
<sequence>MHKQTRDVIVVGFALFAMFLGAGNLIFPPSLGFITGDNWILAMFGFLLTGVGMPLLGIIAVSRAGGTVDHLANKVNPVFAKILGAMIMLAIGPLLAIPRTGATTFEIGIQPLFPEVSSILVSIIFFSITLFFSLNPTNVVDKIGKVLTPCLLIVLGIIIYKGVTAPLGLPVTTNLGQTFSIGFTEGYQTMDALGSVILAGIVISSIVQRGYTNTKDQIKLTIQAGLIAAIGLGVVYGGLIYLGATASGLFTTDTTKSQLIIGITQELLGSFGTVALAISVSLACLTTSIGLTATAGEYFNKLSNGRLSYKSIVIATVVFSGVFANIGVEKIVRLAIPILVTLYPIVIVLIVMNIFDVYIPRKSAYPGAVFGALIVSLFDALSTVGIEFSYITNLIARLPLANQGFGWLIPAVVGTMVTMIFIKPRQKQHL</sequence>
<comment type="similarity">
    <text evidence="2 9">Belongs to the branched chain amino acid transporter family.</text>
</comment>
<feature type="transmembrane region" description="Helical" evidence="9">
    <location>
        <begin position="116"/>
        <end position="134"/>
    </location>
</feature>
<feature type="transmembrane region" description="Helical" evidence="9">
    <location>
        <begin position="39"/>
        <end position="66"/>
    </location>
</feature>
<evidence type="ECO:0000256" key="8">
    <source>
        <dbReference type="ARBA" id="ARBA00023136"/>
    </source>
</evidence>
<protein>
    <recommendedName>
        <fullName evidence="9">Branched-chain amino acid transport system carrier protein</fullName>
    </recommendedName>
</protein>
<feature type="transmembrane region" description="Helical" evidence="9">
    <location>
        <begin position="220"/>
        <end position="244"/>
    </location>
</feature>
<dbReference type="STRING" id="393762.SAMN05660472_02171"/>
<dbReference type="GO" id="GO:0005304">
    <property type="term" value="F:L-valine transmembrane transporter activity"/>
    <property type="evidence" value="ECO:0007669"/>
    <property type="project" value="TreeGrafter"/>
</dbReference>